<evidence type="ECO:0000313" key="1">
    <source>
        <dbReference type="EMBL" id="OSX78145.1"/>
    </source>
</evidence>
<gene>
    <name evidence="1" type="ORF">BU14_0120s0029</name>
</gene>
<protein>
    <submittedName>
        <fullName evidence="1">Uncharacterized protein</fullName>
    </submittedName>
</protein>
<proteinExistence type="predicted"/>
<reference evidence="1 2" key="1">
    <citation type="submission" date="2017-03" db="EMBL/GenBank/DDBJ databases">
        <title>WGS assembly of Porphyra umbilicalis.</title>
        <authorList>
            <person name="Brawley S.H."/>
            <person name="Blouin N.A."/>
            <person name="Ficko-Blean E."/>
            <person name="Wheeler G.L."/>
            <person name="Lohr M."/>
            <person name="Goodson H.V."/>
            <person name="Jenkins J.W."/>
            <person name="Blaby-Haas C.E."/>
            <person name="Helliwell K.E."/>
            <person name="Chan C."/>
            <person name="Marriage T."/>
            <person name="Bhattacharya D."/>
            <person name="Klein A.S."/>
            <person name="Badis Y."/>
            <person name="Brodie J."/>
            <person name="Cao Y."/>
            <person name="Collen J."/>
            <person name="Dittami S.M."/>
            <person name="Gachon C.M."/>
            <person name="Green B.R."/>
            <person name="Karpowicz S."/>
            <person name="Kim J.W."/>
            <person name="Kudahl U."/>
            <person name="Lin S."/>
            <person name="Michel G."/>
            <person name="Mittag M."/>
            <person name="Olson B.J."/>
            <person name="Pangilinan J."/>
            <person name="Peng Y."/>
            <person name="Qiu H."/>
            <person name="Shu S."/>
            <person name="Singer J.T."/>
            <person name="Smith A.G."/>
            <person name="Sprecher B.N."/>
            <person name="Wagner V."/>
            <person name="Wang W."/>
            <person name="Wang Z.-Y."/>
            <person name="Yan J."/>
            <person name="Yarish C."/>
            <person name="Zoeuner-Riek S."/>
            <person name="Zhuang Y."/>
            <person name="Zou Y."/>
            <person name="Lindquist E.A."/>
            <person name="Grimwood J."/>
            <person name="Barry K."/>
            <person name="Rokhsar D.S."/>
            <person name="Schmutz J."/>
            <person name="Stiller J.W."/>
            <person name="Grossman A.R."/>
            <person name="Prochnik S.E."/>
        </authorList>
    </citation>
    <scope>NUCLEOTIDE SEQUENCE [LARGE SCALE GENOMIC DNA]</scope>
    <source>
        <strain evidence="1">4086291</strain>
    </source>
</reference>
<dbReference type="EMBL" id="KV918820">
    <property type="protein sequence ID" value="OSX78145.1"/>
    <property type="molecule type" value="Genomic_DNA"/>
</dbReference>
<dbReference type="AlphaFoldDB" id="A0A1X6PBP6"/>
<dbReference type="Proteomes" id="UP000218209">
    <property type="component" value="Unassembled WGS sequence"/>
</dbReference>
<accession>A0A1X6PBP6</accession>
<keyword evidence="2" id="KW-1185">Reference proteome</keyword>
<name>A0A1X6PBP6_PORUM</name>
<evidence type="ECO:0000313" key="2">
    <source>
        <dbReference type="Proteomes" id="UP000218209"/>
    </source>
</evidence>
<sequence length="91" mass="9537">MDRTAGEAVVKSTRRGSVVIVEDAGHHLYWDNVGGFVQAVLQGTGLAAAGGAGERVGGWRGESAILSSRGAWALRSGGRRRRVRGDTEAMT</sequence>
<organism evidence="1 2">
    <name type="scientific">Porphyra umbilicalis</name>
    <name type="common">Purple laver</name>
    <name type="synonym">Red alga</name>
    <dbReference type="NCBI Taxonomy" id="2786"/>
    <lineage>
        <taxon>Eukaryota</taxon>
        <taxon>Rhodophyta</taxon>
        <taxon>Bangiophyceae</taxon>
        <taxon>Bangiales</taxon>
        <taxon>Bangiaceae</taxon>
        <taxon>Porphyra</taxon>
    </lineage>
</organism>